<evidence type="ECO:0000313" key="3">
    <source>
        <dbReference type="Proteomes" id="UP000051036"/>
    </source>
</evidence>
<proteinExistence type="predicted"/>
<protein>
    <recommendedName>
        <fullName evidence="4">MacB-like periplasmic core domain-containing protein</fullName>
    </recommendedName>
</protein>
<feature type="transmembrane region" description="Helical" evidence="1">
    <location>
        <begin position="292"/>
        <end position="314"/>
    </location>
</feature>
<evidence type="ECO:0008006" key="4">
    <source>
        <dbReference type="Google" id="ProtNLM"/>
    </source>
</evidence>
<evidence type="ECO:0000313" key="2">
    <source>
        <dbReference type="EMBL" id="KRL90615.1"/>
    </source>
</evidence>
<evidence type="ECO:0000256" key="1">
    <source>
        <dbReference type="SAM" id="Phobius"/>
    </source>
</evidence>
<name>A0A0R1UB57_9LACO</name>
<reference evidence="2 3" key="1">
    <citation type="journal article" date="2015" name="Genome Announc.">
        <title>Expanding the biotechnology potential of lactobacilli through comparative genomics of 213 strains and associated genera.</title>
        <authorList>
            <person name="Sun Z."/>
            <person name="Harris H.M."/>
            <person name="McCann A."/>
            <person name="Guo C."/>
            <person name="Argimon S."/>
            <person name="Zhang W."/>
            <person name="Yang X."/>
            <person name="Jeffery I.B."/>
            <person name="Cooney J.C."/>
            <person name="Kagawa T.F."/>
            <person name="Liu W."/>
            <person name="Song Y."/>
            <person name="Salvetti E."/>
            <person name="Wrobel A."/>
            <person name="Rasinkangas P."/>
            <person name="Parkhill J."/>
            <person name="Rea M.C."/>
            <person name="O'Sullivan O."/>
            <person name="Ritari J."/>
            <person name="Douillard F.P."/>
            <person name="Paul Ross R."/>
            <person name="Yang R."/>
            <person name="Briner A.E."/>
            <person name="Felis G.E."/>
            <person name="de Vos W.M."/>
            <person name="Barrangou R."/>
            <person name="Klaenhammer T.R."/>
            <person name="Caufield P.W."/>
            <person name="Cui Y."/>
            <person name="Zhang H."/>
            <person name="O'Toole P.W."/>
        </authorList>
    </citation>
    <scope>NUCLEOTIDE SEQUENCE [LARGE SCALE GENOMIC DNA]</scope>
    <source>
        <strain evidence="2 3">DSM 16043</strain>
    </source>
</reference>
<gene>
    <name evidence="2" type="ORF">FC46_GL001872</name>
</gene>
<dbReference type="OrthoDB" id="2317714at2"/>
<keyword evidence="3" id="KW-1185">Reference proteome</keyword>
<sequence>MNLKKIIFILIVFATFLGSGAMLSNVQSREADQLLEEHGLSNNTRYFYTNKSESISDFLKYLNKTYPKTHLQLHLDNRELTNQVLVWANYQGITLPTQSGRYFSLDDFKGQVSFAVLGPDAVDDAVELQNNKYIVFGKRYYSVIGIFKNFHQKEQEKYYLTTGVDQPTAKGSIRDYRIVIDSTNKSVIKKIAKHYGSKLHVPQFVTTHQHHRFSVLKDISGIILMWVISIIANALIAFMQWRQVRRTHLSGNLLRNWLLNRSVRLILIEVVSAIIAYVFLRMHAFINKPEHLAFVLIISWIVATVSYVASFVILHNKEKRKNA</sequence>
<feature type="transmembrane region" description="Helical" evidence="1">
    <location>
        <begin position="262"/>
        <end position="280"/>
    </location>
</feature>
<comment type="caution">
    <text evidence="2">The sequence shown here is derived from an EMBL/GenBank/DDBJ whole genome shotgun (WGS) entry which is preliminary data.</text>
</comment>
<keyword evidence="1" id="KW-0472">Membrane</keyword>
<dbReference type="PATRIC" id="fig|1423763.3.peg.1908"/>
<dbReference type="Proteomes" id="UP000051036">
    <property type="component" value="Unassembled WGS sequence"/>
</dbReference>
<dbReference type="STRING" id="1423763.FC46_GL001872"/>
<accession>A0A0R1UB57</accession>
<dbReference type="RefSeq" id="WP_057798056.1">
    <property type="nucleotide sequence ID" value="NZ_AZFM01000008.1"/>
</dbReference>
<dbReference type="AlphaFoldDB" id="A0A0R1UB57"/>
<keyword evidence="1" id="KW-0812">Transmembrane</keyword>
<feature type="transmembrane region" description="Helical" evidence="1">
    <location>
        <begin position="219"/>
        <end position="241"/>
    </location>
</feature>
<organism evidence="2 3">
    <name type="scientific">Lactobacillus kalixensis DSM 16043</name>
    <dbReference type="NCBI Taxonomy" id="1423763"/>
    <lineage>
        <taxon>Bacteria</taxon>
        <taxon>Bacillati</taxon>
        <taxon>Bacillota</taxon>
        <taxon>Bacilli</taxon>
        <taxon>Lactobacillales</taxon>
        <taxon>Lactobacillaceae</taxon>
        <taxon>Lactobacillus</taxon>
    </lineage>
</organism>
<keyword evidence="1" id="KW-1133">Transmembrane helix</keyword>
<dbReference type="EMBL" id="AZFM01000008">
    <property type="protein sequence ID" value="KRL90615.1"/>
    <property type="molecule type" value="Genomic_DNA"/>
</dbReference>